<evidence type="ECO:0000313" key="1">
    <source>
        <dbReference type="EMBL" id="KAH3814708.1"/>
    </source>
</evidence>
<name>A0A9D4GFZ5_DREPO</name>
<protein>
    <submittedName>
        <fullName evidence="1">Uncharacterized protein</fullName>
    </submittedName>
</protein>
<organism evidence="1 2">
    <name type="scientific">Dreissena polymorpha</name>
    <name type="common">Zebra mussel</name>
    <name type="synonym">Mytilus polymorpha</name>
    <dbReference type="NCBI Taxonomy" id="45954"/>
    <lineage>
        <taxon>Eukaryota</taxon>
        <taxon>Metazoa</taxon>
        <taxon>Spiralia</taxon>
        <taxon>Lophotrochozoa</taxon>
        <taxon>Mollusca</taxon>
        <taxon>Bivalvia</taxon>
        <taxon>Autobranchia</taxon>
        <taxon>Heteroconchia</taxon>
        <taxon>Euheterodonta</taxon>
        <taxon>Imparidentia</taxon>
        <taxon>Neoheterodontei</taxon>
        <taxon>Myida</taxon>
        <taxon>Dreissenoidea</taxon>
        <taxon>Dreissenidae</taxon>
        <taxon>Dreissena</taxon>
    </lineage>
</organism>
<dbReference type="Proteomes" id="UP000828390">
    <property type="component" value="Unassembled WGS sequence"/>
</dbReference>
<comment type="caution">
    <text evidence="1">The sequence shown here is derived from an EMBL/GenBank/DDBJ whole genome shotgun (WGS) entry which is preliminary data.</text>
</comment>
<dbReference type="AlphaFoldDB" id="A0A9D4GFZ5"/>
<proteinExistence type="predicted"/>
<reference evidence="1" key="1">
    <citation type="journal article" date="2019" name="bioRxiv">
        <title>The Genome of the Zebra Mussel, Dreissena polymorpha: A Resource for Invasive Species Research.</title>
        <authorList>
            <person name="McCartney M.A."/>
            <person name="Auch B."/>
            <person name="Kono T."/>
            <person name="Mallez S."/>
            <person name="Zhang Y."/>
            <person name="Obille A."/>
            <person name="Becker A."/>
            <person name="Abrahante J.E."/>
            <person name="Garbe J."/>
            <person name="Badalamenti J.P."/>
            <person name="Herman A."/>
            <person name="Mangelson H."/>
            <person name="Liachko I."/>
            <person name="Sullivan S."/>
            <person name="Sone E.D."/>
            <person name="Koren S."/>
            <person name="Silverstein K.A.T."/>
            <person name="Beckman K.B."/>
            <person name="Gohl D.M."/>
        </authorList>
    </citation>
    <scope>NUCLEOTIDE SEQUENCE</scope>
    <source>
        <strain evidence="1">Duluth1</strain>
        <tissue evidence="1">Whole animal</tissue>
    </source>
</reference>
<sequence>MTAAKNGLCQNQDRKWIIKKESPSTVCFKEYGRYRSTSKLLHFVKRDALISKYLFRRSRRRGKTINFLIRELNKITDVSTPE</sequence>
<reference evidence="1" key="2">
    <citation type="submission" date="2020-11" db="EMBL/GenBank/DDBJ databases">
        <authorList>
            <person name="McCartney M.A."/>
            <person name="Auch B."/>
            <person name="Kono T."/>
            <person name="Mallez S."/>
            <person name="Becker A."/>
            <person name="Gohl D.M."/>
            <person name="Silverstein K.A.T."/>
            <person name="Koren S."/>
            <person name="Bechman K.B."/>
            <person name="Herman A."/>
            <person name="Abrahante J.E."/>
            <person name="Garbe J."/>
        </authorList>
    </citation>
    <scope>NUCLEOTIDE SEQUENCE</scope>
    <source>
        <strain evidence="1">Duluth1</strain>
        <tissue evidence="1">Whole animal</tissue>
    </source>
</reference>
<accession>A0A9D4GFZ5</accession>
<dbReference type="EMBL" id="JAIWYP010000006">
    <property type="protein sequence ID" value="KAH3814708.1"/>
    <property type="molecule type" value="Genomic_DNA"/>
</dbReference>
<keyword evidence="2" id="KW-1185">Reference proteome</keyword>
<evidence type="ECO:0000313" key="2">
    <source>
        <dbReference type="Proteomes" id="UP000828390"/>
    </source>
</evidence>
<gene>
    <name evidence="1" type="ORF">DPMN_143217</name>
</gene>